<evidence type="ECO:0000313" key="1">
    <source>
        <dbReference type="EMBL" id="CDW35717.1"/>
    </source>
</evidence>
<organism evidence="1">
    <name type="scientific">Lepeophtheirus salmonis</name>
    <name type="common">Salmon louse</name>
    <name type="synonym">Caligus salmonis</name>
    <dbReference type="NCBI Taxonomy" id="72036"/>
    <lineage>
        <taxon>Eukaryota</taxon>
        <taxon>Metazoa</taxon>
        <taxon>Ecdysozoa</taxon>
        <taxon>Arthropoda</taxon>
        <taxon>Crustacea</taxon>
        <taxon>Multicrustacea</taxon>
        <taxon>Hexanauplia</taxon>
        <taxon>Copepoda</taxon>
        <taxon>Siphonostomatoida</taxon>
        <taxon>Caligidae</taxon>
        <taxon>Lepeophtheirus</taxon>
    </lineage>
</organism>
<sequence>MAPKQLSLLCLLAAKLEDINPIDFFLWSVIERQTNRIPYNINDKLIIWIEKEF</sequence>
<reference evidence="1" key="1">
    <citation type="submission" date="2014-05" db="EMBL/GenBank/DDBJ databases">
        <authorList>
            <person name="Chronopoulou M."/>
        </authorList>
    </citation>
    <scope>NUCLEOTIDE SEQUENCE</scope>
    <source>
        <tissue evidence="1">Whole organism</tissue>
    </source>
</reference>
<proteinExistence type="predicted"/>
<dbReference type="EMBL" id="HACA01018356">
    <property type="protein sequence ID" value="CDW35717.1"/>
    <property type="molecule type" value="Transcribed_RNA"/>
</dbReference>
<protein>
    <submittedName>
        <fullName evidence="1">Uncharacterized protein</fullName>
    </submittedName>
</protein>
<name>A0A0K2UCN7_LEPSM</name>
<dbReference type="AlphaFoldDB" id="A0A0K2UCN7"/>
<accession>A0A0K2UCN7</accession>